<evidence type="ECO:0000256" key="1">
    <source>
        <dbReference type="ARBA" id="ARBA00004370"/>
    </source>
</evidence>
<evidence type="ECO:0000313" key="7">
    <source>
        <dbReference type="Proteomes" id="UP000001542"/>
    </source>
</evidence>
<evidence type="ECO:0000256" key="3">
    <source>
        <dbReference type="ARBA" id="ARBA00023180"/>
    </source>
</evidence>
<evidence type="ECO:0000259" key="5">
    <source>
        <dbReference type="SMART" id="SM00423"/>
    </source>
</evidence>
<feature type="domain" description="PSI" evidence="5">
    <location>
        <begin position="16"/>
        <end position="71"/>
    </location>
</feature>
<gene>
    <name evidence="6" type="ORF">TVAG_434330</name>
</gene>
<dbReference type="GO" id="GO:0016020">
    <property type="term" value="C:membrane"/>
    <property type="evidence" value="ECO:0007669"/>
    <property type="project" value="UniProtKB-SubCell"/>
</dbReference>
<dbReference type="InterPro" id="IPR016201">
    <property type="entry name" value="PSI"/>
</dbReference>
<dbReference type="RefSeq" id="XP_001328819.1">
    <property type="nucleotide sequence ID" value="XM_001328784.1"/>
</dbReference>
<feature type="transmembrane region" description="Helical" evidence="4">
    <location>
        <begin position="84"/>
        <end position="104"/>
    </location>
</feature>
<keyword evidence="3" id="KW-0325">Glycoprotein</keyword>
<name>A2DSL6_TRIV3</name>
<dbReference type="SMART" id="SM00423">
    <property type="entry name" value="PSI"/>
    <property type="match status" value="1"/>
</dbReference>
<organism evidence="6 7">
    <name type="scientific">Trichomonas vaginalis (strain ATCC PRA-98 / G3)</name>
    <dbReference type="NCBI Taxonomy" id="412133"/>
    <lineage>
        <taxon>Eukaryota</taxon>
        <taxon>Metamonada</taxon>
        <taxon>Parabasalia</taxon>
        <taxon>Trichomonadida</taxon>
        <taxon>Trichomonadidae</taxon>
        <taxon>Trichomonas</taxon>
    </lineage>
</organism>
<dbReference type="VEuPathDB" id="TrichDB:TVAGG3_0376390"/>
<dbReference type="AlphaFoldDB" id="A2DSL6"/>
<dbReference type="InterPro" id="IPR002165">
    <property type="entry name" value="Plexin_repeat"/>
</dbReference>
<keyword evidence="7" id="KW-1185">Reference proteome</keyword>
<dbReference type="Proteomes" id="UP000001542">
    <property type="component" value="Unassembled WGS sequence"/>
</dbReference>
<dbReference type="EMBL" id="DS113240">
    <property type="protein sequence ID" value="EAY16596.1"/>
    <property type="molecule type" value="Genomic_DNA"/>
</dbReference>
<reference evidence="6" key="2">
    <citation type="journal article" date="2007" name="Science">
        <title>Draft genome sequence of the sexually transmitted pathogen Trichomonas vaginalis.</title>
        <authorList>
            <person name="Carlton J.M."/>
            <person name="Hirt R.P."/>
            <person name="Silva J.C."/>
            <person name="Delcher A.L."/>
            <person name="Schatz M."/>
            <person name="Zhao Q."/>
            <person name="Wortman J.R."/>
            <person name="Bidwell S.L."/>
            <person name="Alsmark U.C.M."/>
            <person name="Besteiro S."/>
            <person name="Sicheritz-Ponten T."/>
            <person name="Noel C.J."/>
            <person name="Dacks J.B."/>
            <person name="Foster P.G."/>
            <person name="Simillion C."/>
            <person name="Van de Peer Y."/>
            <person name="Miranda-Saavedra D."/>
            <person name="Barton G.J."/>
            <person name="Westrop G.D."/>
            <person name="Mueller S."/>
            <person name="Dessi D."/>
            <person name="Fiori P.L."/>
            <person name="Ren Q."/>
            <person name="Paulsen I."/>
            <person name="Zhang H."/>
            <person name="Bastida-Corcuera F.D."/>
            <person name="Simoes-Barbosa A."/>
            <person name="Brown M.T."/>
            <person name="Hayes R.D."/>
            <person name="Mukherjee M."/>
            <person name="Okumura C.Y."/>
            <person name="Schneider R."/>
            <person name="Smith A.J."/>
            <person name="Vanacova S."/>
            <person name="Villalvazo M."/>
            <person name="Haas B.J."/>
            <person name="Pertea M."/>
            <person name="Feldblyum T.V."/>
            <person name="Utterback T.R."/>
            <person name="Shu C.L."/>
            <person name="Osoegawa K."/>
            <person name="de Jong P.J."/>
            <person name="Hrdy I."/>
            <person name="Horvathova L."/>
            <person name="Zubacova Z."/>
            <person name="Dolezal P."/>
            <person name="Malik S.B."/>
            <person name="Logsdon J.M. Jr."/>
            <person name="Henze K."/>
            <person name="Gupta A."/>
            <person name="Wang C.C."/>
            <person name="Dunne R.L."/>
            <person name="Upcroft J.A."/>
            <person name="Upcroft P."/>
            <person name="White O."/>
            <person name="Salzberg S.L."/>
            <person name="Tang P."/>
            <person name="Chiu C.-H."/>
            <person name="Lee Y.-S."/>
            <person name="Embley T.M."/>
            <person name="Coombs G.H."/>
            <person name="Mottram J.C."/>
            <person name="Tachezy J."/>
            <person name="Fraser-Liggett C.M."/>
            <person name="Johnson P.J."/>
        </authorList>
    </citation>
    <scope>NUCLEOTIDE SEQUENCE [LARGE SCALE GENOMIC DNA]</scope>
    <source>
        <strain evidence="6">G3</strain>
    </source>
</reference>
<evidence type="ECO:0000313" key="6">
    <source>
        <dbReference type="EMBL" id="EAY16596.1"/>
    </source>
</evidence>
<dbReference type="Pfam" id="PF01437">
    <property type="entry name" value="PSI"/>
    <property type="match status" value="1"/>
</dbReference>
<dbReference type="InParanoid" id="A2DSL6"/>
<reference evidence="6" key="1">
    <citation type="submission" date="2006-10" db="EMBL/GenBank/DDBJ databases">
        <authorList>
            <person name="Amadeo P."/>
            <person name="Zhao Q."/>
            <person name="Wortman J."/>
            <person name="Fraser-Liggett C."/>
            <person name="Carlton J."/>
        </authorList>
    </citation>
    <scope>NUCLEOTIDE SEQUENCE</scope>
    <source>
        <strain evidence="6">G3</strain>
    </source>
</reference>
<proteinExistence type="predicted"/>
<sequence>MLPLLFGIIRSYPTEECAQASGTDCTNCMSVRGNYKCGWCSSTKQCVPGDENGPFIGTCPDWHNESDAVCVKESSIALPNPARIGVLVGIIIVNIITFVFWYFIFPKLYTDPAASSEKNGNGL</sequence>
<keyword evidence="4" id="KW-1133">Transmembrane helix</keyword>
<protein>
    <submittedName>
        <fullName evidence="6">Plexin repeat family protein</fullName>
    </submittedName>
</protein>
<keyword evidence="2 4" id="KW-0472">Membrane</keyword>
<accession>A2DSL6</accession>
<evidence type="ECO:0000256" key="4">
    <source>
        <dbReference type="SAM" id="Phobius"/>
    </source>
</evidence>
<evidence type="ECO:0000256" key="2">
    <source>
        <dbReference type="ARBA" id="ARBA00023136"/>
    </source>
</evidence>
<keyword evidence="4" id="KW-0812">Transmembrane</keyword>
<dbReference type="KEGG" id="tva:4774607"/>
<dbReference type="VEuPathDB" id="TrichDB:TVAG_434330"/>
<comment type="subcellular location">
    <subcellularLocation>
        <location evidence="1">Membrane</location>
    </subcellularLocation>
</comment>